<dbReference type="Gene3D" id="1.10.3130.10">
    <property type="entry name" value="serine acetyltransferase, domain 1"/>
    <property type="match status" value="1"/>
</dbReference>
<evidence type="ECO:0000256" key="10">
    <source>
        <dbReference type="PIRNR" id="PIRNR000441"/>
    </source>
</evidence>
<dbReference type="Pfam" id="PF00132">
    <property type="entry name" value="Hexapep"/>
    <property type="match status" value="1"/>
</dbReference>
<evidence type="ECO:0000256" key="5">
    <source>
        <dbReference type="ARBA" id="ARBA00022605"/>
    </source>
</evidence>
<keyword evidence="7" id="KW-0198">Cysteine biosynthesis</keyword>
<dbReference type="SUPFAM" id="SSF51161">
    <property type="entry name" value="Trimeric LpxA-like enzymes"/>
    <property type="match status" value="1"/>
</dbReference>
<dbReference type="InterPro" id="IPR042122">
    <property type="entry name" value="Ser_AcTrfase_N_sf"/>
</dbReference>
<comment type="similarity">
    <text evidence="2 10">Belongs to the transferase hexapeptide repeat family.</text>
</comment>
<dbReference type="GO" id="GO:0009001">
    <property type="term" value="F:serine O-acetyltransferase activity"/>
    <property type="evidence" value="ECO:0007669"/>
    <property type="project" value="UniProtKB-EC"/>
</dbReference>
<comment type="pathway">
    <text evidence="1">Amino-acid biosynthesis; L-cysteine biosynthesis; L-cysteine from L-serine: step 1/2.</text>
</comment>
<keyword evidence="6 10" id="KW-0808">Transferase</keyword>
<evidence type="ECO:0000256" key="9">
    <source>
        <dbReference type="ARBA" id="ARBA00049486"/>
    </source>
</evidence>
<dbReference type="CDD" id="cd03354">
    <property type="entry name" value="LbH_SAT"/>
    <property type="match status" value="1"/>
</dbReference>
<evidence type="ECO:0000256" key="3">
    <source>
        <dbReference type="ARBA" id="ARBA00013266"/>
    </source>
</evidence>
<comment type="catalytic activity">
    <reaction evidence="9 10">
        <text>L-serine + acetyl-CoA = O-acetyl-L-serine + CoA</text>
        <dbReference type="Rhea" id="RHEA:24560"/>
        <dbReference type="ChEBI" id="CHEBI:33384"/>
        <dbReference type="ChEBI" id="CHEBI:57287"/>
        <dbReference type="ChEBI" id="CHEBI:57288"/>
        <dbReference type="ChEBI" id="CHEBI:58340"/>
        <dbReference type="EC" id="2.3.1.30"/>
    </reaction>
</comment>
<proteinExistence type="inferred from homology"/>
<keyword evidence="5" id="KW-0028">Amino-acid biosynthesis</keyword>
<protein>
    <recommendedName>
        <fullName evidence="4 10">Serine acetyltransferase</fullName>
        <ecNumber evidence="3 10">2.3.1.30</ecNumber>
    </recommendedName>
</protein>
<dbReference type="KEGG" id="manr:MPAN_004270"/>
<dbReference type="Proteomes" id="UP000620133">
    <property type="component" value="Chromosome"/>
</dbReference>
<organism evidence="11 12">
    <name type="scientific">Mariniplasma anaerobium</name>
    <dbReference type="NCBI Taxonomy" id="2735436"/>
    <lineage>
        <taxon>Bacteria</taxon>
        <taxon>Bacillati</taxon>
        <taxon>Mycoplasmatota</taxon>
        <taxon>Mollicutes</taxon>
        <taxon>Acholeplasmatales</taxon>
        <taxon>Acholeplasmataceae</taxon>
        <taxon>Mariniplasma</taxon>
    </lineage>
</organism>
<reference evidence="11" key="1">
    <citation type="submission" date="2021-01" db="EMBL/GenBank/DDBJ databases">
        <title>Draft genome sequence of Acholeplasmataceae bacterium strain Mahy22.</title>
        <authorList>
            <person name="Watanabe M."/>
            <person name="Kojima H."/>
            <person name="Fukui M."/>
        </authorList>
    </citation>
    <scope>NUCLEOTIDE SEQUENCE</scope>
    <source>
        <strain evidence="11">Mahy22</strain>
    </source>
</reference>
<dbReference type="InterPro" id="IPR001451">
    <property type="entry name" value="Hexapep"/>
</dbReference>
<evidence type="ECO:0000256" key="6">
    <source>
        <dbReference type="ARBA" id="ARBA00022679"/>
    </source>
</evidence>
<dbReference type="PIRSF" id="PIRSF000441">
    <property type="entry name" value="CysE"/>
    <property type="match status" value="1"/>
</dbReference>
<keyword evidence="8 10" id="KW-0012">Acyltransferase</keyword>
<sequence length="197" mass="21814">MFAILANVIYRQHYINNMFFKCTIKDVNSAKKFDPASPGCIMLYFTYPGVIALRRHRTAHWLWKKGLKTLPRFISYRTRRKTGVDIHPGATIGKGVFIDHGMGVVIGETAVIGDNCVLYHGVTLGANTFEKVDRHPKIGNNVIMYAHATIIGPIHIGDNSIVAANAVVVKDAPANSKLIGVPAHKFQKQNDLSSSFR</sequence>
<dbReference type="GO" id="GO:0006535">
    <property type="term" value="P:cysteine biosynthetic process from serine"/>
    <property type="evidence" value="ECO:0007669"/>
    <property type="project" value="InterPro"/>
</dbReference>
<dbReference type="AlphaFoldDB" id="A0A7U9XWE3"/>
<evidence type="ECO:0000256" key="7">
    <source>
        <dbReference type="ARBA" id="ARBA00023192"/>
    </source>
</evidence>
<evidence type="ECO:0000256" key="8">
    <source>
        <dbReference type="ARBA" id="ARBA00023315"/>
    </source>
</evidence>
<dbReference type="PANTHER" id="PTHR42811">
    <property type="entry name" value="SERINE ACETYLTRANSFERASE"/>
    <property type="match status" value="1"/>
</dbReference>
<accession>A0A7U9XWE3</accession>
<dbReference type="GO" id="GO:0005737">
    <property type="term" value="C:cytoplasm"/>
    <property type="evidence" value="ECO:0007669"/>
    <property type="project" value="InterPro"/>
</dbReference>
<name>A0A7U9XWE3_9MOLU</name>
<dbReference type="InterPro" id="IPR011004">
    <property type="entry name" value="Trimer_LpxA-like_sf"/>
</dbReference>
<dbReference type="InterPro" id="IPR045304">
    <property type="entry name" value="LbH_SAT"/>
</dbReference>
<dbReference type="FunFam" id="2.160.10.10:FF:000007">
    <property type="entry name" value="Serine acetyltransferase"/>
    <property type="match status" value="1"/>
</dbReference>
<evidence type="ECO:0000256" key="4">
    <source>
        <dbReference type="ARBA" id="ARBA00018522"/>
    </source>
</evidence>
<dbReference type="Pfam" id="PF14602">
    <property type="entry name" value="Hexapep_2"/>
    <property type="match status" value="1"/>
</dbReference>
<evidence type="ECO:0000313" key="12">
    <source>
        <dbReference type="Proteomes" id="UP000620133"/>
    </source>
</evidence>
<dbReference type="InterPro" id="IPR053376">
    <property type="entry name" value="Serine_acetyltransferase"/>
</dbReference>
<dbReference type="NCBIfam" id="NF041874">
    <property type="entry name" value="EPS_EpsC"/>
    <property type="match status" value="1"/>
</dbReference>
<dbReference type="Gene3D" id="2.160.10.10">
    <property type="entry name" value="Hexapeptide repeat proteins"/>
    <property type="match status" value="1"/>
</dbReference>
<dbReference type="EC" id="2.3.1.30" evidence="3 10"/>
<evidence type="ECO:0000256" key="1">
    <source>
        <dbReference type="ARBA" id="ARBA00004876"/>
    </source>
</evidence>
<dbReference type="InterPro" id="IPR005881">
    <property type="entry name" value="Ser_O-AcTrfase"/>
</dbReference>
<evidence type="ECO:0000256" key="2">
    <source>
        <dbReference type="ARBA" id="ARBA00007274"/>
    </source>
</evidence>
<keyword evidence="12" id="KW-1185">Reference proteome</keyword>
<dbReference type="EMBL" id="AP024412">
    <property type="protein sequence ID" value="BCR35534.1"/>
    <property type="molecule type" value="Genomic_DNA"/>
</dbReference>
<gene>
    <name evidence="11" type="primary">cysE</name>
    <name evidence="11" type="ORF">MPAN_004270</name>
</gene>
<evidence type="ECO:0000313" key="11">
    <source>
        <dbReference type="EMBL" id="BCR35534.1"/>
    </source>
</evidence>